<evidence type="ECO:0000256" key="3">
    <source>
        <dbReference type="ARBA" id="ARBA00022490"/>
    </source>
</evidence>
<proteinExistence type="predicted"/>
<keyword evidence="4" id="KW-0677">Repeat</keyword>
<dbReference type="HOGENOM" id="CLU_046369_1_0_1"/>
<sequence>MFSLLTRSLNVSKYAIPRYWRAFSRSNRLFNLAKSRSDAWRVKMYSTIPAGVLMGTVACASGLPIESAVSIEAEEMYNDKTFSRYDLLQFLRTENQKHPEDIGIAWRLSRASYDVANLKATTSEERKELLYFAKGIIEKAVQLAEDNPQVHNWYGIILSSVGDYEGSKSSIANSYKIKQHWEKSLQLDPNRSTTYHLLGRWCMAITDLSWLERKAAAVLFGTPPTSSYHEALQYLLKCEKIAPGTWKKNAFLIAQVYLKQNDRIKAKEWAEKALTVPIETEEDETIHEEIVRMLSKL</sequence>
<dbReference type="InterPro" id="IPR049039">
    <property type="entry name" value="RMD1-3_a_helical_rpt"/>
</dbReference>
<evidence type="ECO:0000256" key="6">
    <source>
        <dbReference type="ARBA" id="ARBA00023212"/>
    </source>
</evidence>
<evidence type="ECO:0000256" key="2">
    <source>
        <dbReference type="ARBA" id="ARBA00011375"/>
    </source>
</evidence>
<evidence type="ECO:0000256" key="1">
    <source>
        <dbReference type="ARBA" id="ARBA00004245"/>
    </source>
</evidence>
<dbReference type="GO" id="GO:0008017">
    <property type="term" value="F:microtubule binding"/>
    <property type="evidence" value="ECO:0007669"/>
    <property type="project" value="TreeGrafter"/>
</dbReference>
<comment type="subcellular location">
    <subcellularLocation>
        <location evidence="1">Cytoplasm</location>
        <location evidence="1">Cytoskeleton</location>
    </subcellularLocation>
</comment>
<keyword evidence="3" id="KW-0963">Cytoplasm</keyword>
<reference evidence="9" key="2">
    <citation type="submission" date="2011-02" db="EMBL/GenBank/DDBJ databases">
        <authorList>
            <person name="MacLean D."/>
        </authorList>
    </citation>
    <scope>NUCLEOTIDE SEQUENCE</scope>
</reference>
<reference evidence="9" key="1">
    <citation type="journal article" date="2011" name="PLoS Biol.">
        <title>Gene gain and loss during evolution of obligate parasitism in the white rust pathogen of Arabidopsis thaliana.</title>
        <authorList>
            <person name="Kemen E."/>
            <person name="Gardiner A."/>
            <person name="Schultz-Larsen T."/>
            <person name="Kemen A.C."/>
            <person name="Balmuth A.L."/>
            <person name="Robert-Seilaniantz A."/>
            <person name="Bailey K."/>
            <person name="Holub E."/>
            <person name="Studholme D.J."/>
            <person name="Maclean D."/>
            <person name="Jones J.D."/>
        </authorList>
    </citation>
    <scope>NUCLEOTIDE SEQUENCE</scope>
</reference>
<evidence type="ECO:0000256" key="4">
    <source>
        <dbReference type="ARBA" id="ARBA00022737"/>
    </source>
</evidence>
<dbReference type="GO" id="GO:0005876">
    <property type="term" value="C:spindle microtubule"/>
    <property type="evidence" value="ECO:0007669"/>
    <property type="project" value="TreeGrafter"/>
</dbReference>
<evidence type="ECO:0000313" key="9">
    <source>
        <dbReference type="EMBL" id="CCA18829.1"/>
    </source>
</evidence>
<dbReference type="Pfam" id="PF21033">
    <property type="entry name" value="RMD1-3"/>
    <property type="match status" value="1"/>
</dbReference>
<dbReference type="PANTHER" id="PTHR16056">
    <property type="entry name" value="REGULATOR OF MICROTUBULE DYNAMICS PROTEIN"/>
    <property type="match status" value="1"/>
</dbReference>
<dbReference type="PANTHER" id="PTHR16056:SF16">
    <property type="entry name" value="REGULATOR OF MICROTUBULE DYNAMICS PROTEIN 1"/>
    <property type="match status" value="1"/>
</dbReference>
<keyword evidence="6" id="KW-0206">Cytoskeleton</keyword>
<evidence type="ECO:0000256" key="8">
    <source>
        <dbReference type="ARBA" id="ARBA00041958"/>
    </source>
</evidence>
<dbReference type="GO" id="GO:0005737">
    <property type="term" value="C:cytoplasm"/>
    <property type="evidence" value="ECO:0007669"/>
    <property type="project" value="TreeGrafter"/>
</dbReference>
<keyword evidence="5" id="KW-0802">TPR repeat</keyword>
<dbReference type="EMBL" id="FR824102">
    <property type="protein sequence ID" value="CCA18829.1"/>
    <property type="molecule type" value="Genomic_DNA"/>
</dbReference>
<organism evidence="9">
    <name type="scientific">Albugo laibachii Nc14</name>
    <dbReference type="NCBI Taxonomy" id="890382"/>
    <lineage>
        <taxon>Eukaryota</taxon>
        <taxon>Sar</taxon>
        <taxon>Stramenopiles</taxon>
        <taxon>Oomycota</taxon>
        <taxon>Peronosporomycetes</taxon>
        <taxon>Albuginales</taxon>
        <taxon>Albuginaceae</taxon>
        <taxon>Albugo</taxon>
    </lineage>
</organism>
<name>F0WCB4_9STRA</name>
<dbReference type="GO" id="GO:0097431">
    <property type="term" value="C:mitotic spindle pole"/>
    <property type="evidence" value="ECO:0007669"/>
    <property type="project" value="TreeGrafter"/>
</dbReference>
<dbReference type="Gene3D" id="1.25.40.10">
    <property type="entry name" value="Tetratricopeptide repeat domain"/>
    <property type="match status" value="1"/>
</dbReference>
<evidence type="ECO:0000256" key="7">
    <source>
        <dbReference type="ARBA" id="ARBA00039966"/>
    </source>
</evidence>
<dbReference type="AlphaFoldDB" id="F0WCB4"/>
<gene>
    <name evidence="9" type="primary">AlNc14C57G4298</name>
    <name evidence="9" type="ORF">ALNC14_049720</name>
</gene>
<evidence type="ECO:0000256" key="5">
    <source>
        <dbReference type="ARBA" id="ARBA00022803"/>
    </source>
</evidence>
<dbReference type="InterPro" id="IPR011990">
    <property type="entry name" value="TPR-like_helical_dom_sf"/>
</dbReference>
<comment type="subunit">
    <text evidence="2">Interacts with microtubules.</text>
</comment>
<protein>
    <recommendedName>
        <fullName evidence="7">Regulator of microtubule dynamics protein 1</fullName>
    </recommendedName>
    <alternativeName>
        <fullName evidence="8">Protein FAM82B</fullName>
    </alternativeName>
</protein>
<dbReference type="SUPFAM" id="SSF48452">
    <property type="entry name" value="TPR-like"/>
    <property type="match status" value="1"/>
</dbReference>
<accession>F0WCB4</accession>